<name>A0A835SKP5_9CHLO</name>
<dbReference type="Gene3D" id="3.10.450.50">
    <property type="match status" value="1"/>
</dbReference>
<reference evidence="2" key="1">
    <citation type="journal article" date="2020" name="bioRxiv">
        <title>Comparative genomics of Chlamydomonas.</title>
        <authorList>
            <person name="Craig R.J."/>
            <person name="Hasan A.R."/>
            <person name="Ness R.W."/>
            <person name="Keightley P.D."/>
        </authorList>
    </citation>
    <scope>NUCLEOTIDE SEQUENCE</scope>
    <source>
        <strain evidence="2">CCAP 11/173</strain>
    </source>
</reference>
<feature type="compositionally biased region" description="Gly residues" evidence="1">
    <location>
        <begin position="114"/>
        <end position="124"/>
    </location>
</feature>
<organism evidence="2 3">
    <name type="scientific">Chlamydomonas schloesseri</name>
    <dbReference type="NCBI Taxonomy" id="2026947"/>
    <lineage>
        <taxon>Eukaryota</taxon>
        <taxon>Viridiplantae</taxon>
        <taxon>Chlorophyta</taxon>
        <taxon>core chlorophytes</taxon>
        <taxon>Chlorophyceae</taxon>
        <taxon>CS clade</taxon>
        <taxon>Chlamydomonadales</taxon>
        <taxon>Chlamydomonadaceae</taxon>
        <taxon>Chlamydomonas</taxon>
    </lineage>
</organism>
<evidence type="ECO:0000313" key="3">
    <source>
        <dbReference type="Proteomes" id="UP000613740"/>
    </source>
</evidence>
<sequence length="428" mass="43774">MDGTPRSDLRRRPAAVSGGTAGTSAGGLPGGDNSDSGGAFSPAAAVVLPDTIYTTAAAGGRGTGAGGGGGGGFAAAHHKIMMAEGATAPTATATGAGAGAWAGGAAAQAPSGPEGYGTGTGAGGLNVQQQQQQVRKQSSQGRAGGALAEGGQAQGQRRHDGDSSRGSGSPSASARSQQQQQQQQQQLQPGAGQLQPGGGKQLPPDFFLDEEAEAARHPFPLPPAELIARAKQVLAVGVAEWPHLAPDFEFSAPFIGPLGPAEFRKTMRTLGLEAAFPDLSPRYHHFRVDPFRPNRVWFTLQPRCTHTGTFKGKLPFGIAPTGRHITEPPQTASLAFNAAGEVAGHTMGYVMDRGAPNSTGGLGGAFGLMWALGAPLPAPEGRPWSPSLQLRLLNGGGWLVQAAVFLFDRITSALLPAAWLTRHSRNTM</sequence>
<evidence type="ECO:0000313" key="2">
    <source>
        <dbReference type="EMBL" id="KAG2428858.1"/>
    </source>
</evidence>
<keyword evidence="3" id="KW-1185">Reference proteome</keyword>
<accession>A0A835SKP5</accession>
<gene>
    <name evidence="2" type="ORF">HYH02_014269</name>
</gene>
<feature type="compositionally biased region" description="Gly residues" evidence="1">
    <location>
        <begin position="19"/>
        <end position="30"/>
    </location>
</feature>
<dbReference type="InterPro" id="IPR032710">
    <property type="entry name" value="NTF2-like_dom_sf"/>
</dbReference>
<feature type="compositionally biased region" description="Low complexity" evidence="1">
    <location>
        <begin position="164"/>
        <end position="194"/>
    </location>
</feature>
<proteinExistence type="predicted"/>
<protein>
    <submittedName>
        <fullName evidence="2">Uncharacterized protein</fullName>
    </submittedName>
</protein>
<evidence type="ECO:0000256" key="1">
    <source>
        <dbReference type="SAM" id="MobiDB-lite"/>
    </source>
</evidence>
<feature type="compositionally biased region" description="Low complexity" evidence="1">
    <location>
        <begin position="127"/>
        <end position="141"/>
    </location>
</feature>
<dbReference type="AlphaFoldDB" id="A0A835SKP5"/>
<feature type="region of interest" description="Disordered" evidence="1">
    <location>
        <begin position="1"/>
        <end position="41"/>
    </location>
</feature>
<feature type="compositionally biased region" description="Basic and acidic residues" evidence="1">
    <location>
        <begin position="1"/>
        <end position="11"/>
    </location>
</feature>
<dbReference type="SUPFAM" id="SSF54427">
    <property type="entry name" value="NTF2-like"/>
    <property type="match status" value="1"/>
</dbReference>
<dbReference type="Proteomes" id="UP000613740">
    <property type="component" value="Unassembled WGS sequence"/>
</dbReference>
<dbReference type="OrthoDB" id="199820at2759"/>
<feature type="region of interest" description="Disordered" evidence="1">
    <location>
        <begin position="95"/>
        <end position="205"/>
    </location>
</feature>
<feature type="compositionally biased region" description="Low complexity" evidence="1">
    <location>
        <begin position="103"/>
        <end position="113"/>
    </location>
</feature>
<dbReference type="EMBL" id="JAEHOD010000090">
    <property type="protein sequence ID" value="KAG2428858.1"/>
    <property type="molecule type" value="Genomic_DNA"/>
</dbReference>
<comment type="caution">
    <text evidence="2">The sequence shown here is derived from an EMBL/GenBank/DDBJ whole genome shotgun (WGS) entry which is preliminary data.</text>
</comment>